<keyword evidence="5 10" id="KW-0378">Hydrolase</keyword>
<dbReference type="KEGG" id="rlc:K227x_25020"/>
<dbReference type="CDD" id="cd16030">
    <property type="entry name" value="iduronate-2-sulfatase"/>
    <property type="match status" value="1"/>
</dbReference>
<evidence type="ECO:0000256" key="2">
    <source>
        <dbReference type="ARBA" id="ARBA00008779"/>
    </source>
</evidence>
<dbReference type="Proteomes" id="UP000318538">
    <property type="component" value="Chromosome"/>
</dbReference>
<evidence type="ECO:0000259" key="9">
    <source>
        <dbReference type="Pfam" id="PF00884"/>
    </source>
</evidence>
<organism evidence="10 11">
    <name type="scientific">Rubripirellula lacrimiformis</name>
    <dbReference type="NCBI Taxonomy" id="1930273"/>
    <lineage>
        <taxon>Bacteria</taxon>
        <taxon>Pseudomonadati</taxon>
        <taxon>Planctomycetota</taxon>
        <taxon>Planctomycetia</taxon>
        <taxon>Pirellulales</taxon>
        <taxon>Pirellulaceae</taxon>
        <taxon>Rubripirellula</taxon>
    </lineage>
</organism>
<dbReference type="InterPro" id="IPR000917">
    <property type="entry name" value="Sulfatase_N"/>
</dbReference>
<name>A0A517NAF5_9BACT</name>
<keyword evidence="3" id="KW-0479">Metal-binding</keyword>
<dbReference type="PANTHER" id="PTHR45953">
    <property type="entry name" value="IDURONATE 2-SULFATASE"/>
    <property type="match status" value="1"/>
</dbReference>
<proteinExistence type="inferred from homology"/>
<keyword evidence="4 8" id="KW-0732">Signal</keyword>
<feature type="domain" description="Sulfatase N-terminal" evidence="9">
    <location>
        <begin position="51"/>
        <end position="406"/>
    </location>
</feature>
<evidence type="ECO:0000256" key="7">
    <source>
        <dbReference type="SAM" id="MobiDB-lite"/>
    </source>
</evidence>
<dbReference type="GO" id="GO:0004423">
    <property type="term" value="F:iduronate-2-sulfatase activity"/>
    <property type="evidence" value="ECO:0007669"/>
    <property type="project" value="InterPro"/>
</dbReference>
<evidence type="ECO:0000256" key="1">
    <source>
        <dbReference type="ARBA" id="ARBA00001913"/>
    </source>
</evidence>
<sequence precursor="true">MRPTRTCAQRLAIPRRAIQRLGMLLAVFATIPVAPASADTAASDAPAKRMNVLFIIADDLTSTALSCYGNSVCQTPNIDALADRGTRFTRAYCQATYCGPSRASFMSGYYPHATGVLGYTNPRPQIGDRPMWSQHFKNHGYFAARVSKIFHMGVPGGIETGGDGRDHDGGNGADDELSWTERYNSPGPEWKAAGDGETLEGNPDGTRPVVGGNTFVVVEADGDDEVHSDGKTAAKACQLLREHGDDPFWLGVGFVRPHVPFVAPRPYFSDFKPFDDLSLPDRVANDWDDIPKAGINYKTSRNMKMDLRRQRKAMGGYYASVAFMDAQVGKVLATLRSEGLEDNTIVIFTSDHGYHLGEHDFWAKVSLREESASVPLIVRVPGKQPAVCNSFVELLDLYPSISKLCGLPVPDHLQGKQIGSLLDDPDAKVRDVAFSVAPMRKGFLLRDDDWAYIQYGEDGAKGAELFDMHADPKQFTNLIDSPEHQQVAERFRRLLAVKLQQVRDNDLDLSTIRR</sequence>
<keyword evidence="11" id="KW-1185">Reference proteome</keyword>
<dbReference type="GO" id="GO:0005737">
    <property type="term" value="C:cytoplasm"/>
    <property type="evidence" value="ECO:0007669"/>
    <property type="project" value="TreeGrafter"/>
</dbReference>
<feature type="region of interest" description="Disordered" evidence="7">
    <location>
        <begin position="159"/>
        <end position="209"/>
    </location>
</feature>
<evidence type="ECO:0000256" key="4">
    <source>
        <dbReference type="ARBA" id="ARBA00022729"/>
    </source>
</evidence>
<evidence type="ECO:0000256" key="8">
    <source>
        <dbReference type="SAM" id="SignalP"/>
    </source>
</evidence>
<dbReference type="InterPro" id="IPR017850">
    <property type="entry name" value="Alkaline_phosphatase_core_sf"/>
</dbReference>
<reference evidence="10 11" key="1">
    <citation type="submission" date="2019-02" db="EMBL/GenBank/DDBJ databases">
        <title>Deep-cultivation of Planctomycetes and their phenomic and genomic characterization uncovers novel biology.</title>
        <authorList>
            <person name="Wiegand S."/>
            <person name="Jogler M."/>
            <person name="Boedeker C."/>
            <person name="Pinto D."/>
            <person name="Vollmers J."/>
            <person name="Rivas-Marin E."/>
            <person name="Kohn T."/>
            <person name="Peeters S.H."/>
            <person name="Heuer A."/>
            <person name="Rast P."/>
            <person name="Oberbeckmann S."/>
            <person name="Bunk B."/>
            <person name="Jeske O."/>
            <person name="Meyerdierks A."/>
            <person name="Storesund J.E."/>
            <person name="Kallscheuer N."/>
            <person name="Luecker S."/>
            <person name="Lage O.M."/>
            <person name="Pohl T."/>
            <person name="Merkel B.J."/>
            <person name="Hornburger P."/>
            <person name="Mueller R.-W."/>
            <person name="Bruemmer F."/>
            <person name="Labrenz M."/>
            <person name="Spormann A.M."/>
            <person name="Op den Camp H."/>
            <person name="Overmann J."/>
            <person name="Amann R."/>
            <person name="Jetten M.S.M."/>
            <person name="Mascher T."/>
            <person name="Medema M.H."/>
            <person name="Devos D.P."/>
            <person name="Kaster A.-K."/>
            <person name="Ovreas L."/>
            <person name="Rohde M."/>
            <person name="Galperin M.Y."/>
            <person name="Jogler C."/>
        </authorList>
    </citation>
    <scope>NUCLEOTIDE SEQUENCE [LARGE SCALE GENOMIC DNA]</scope>
    <source>
        <strain evidence="10 11">K22_7</strain>
    </source>
</reference>
<evidence type="ECO:0000313" key="10">
    <source>
        <dbReference type="EMBL" id="QDT04114.1"/>
    </source>
</evidence>
<dbReference type="InterPro" id="IPR035874">
    <property type="entry name" value="IDS"/>
</dbReference>
<evidence type="ECO:0000256" key="5">
    <source>
        <dbReference type="ARBA" id="ARBA00022801"/>
    </source>
</evidence>
<comment type="similarity">
    <text evidence="2">Belongs to the sulfatase family.</text>
</comment>
<feature type="chain" id="PRO_5021926502" evidence="8">
    <location>
        <begin position="39"/>
        <end position="514"/>
    </location>
</feature>
<dbReference type="EC" id="3.1.6.1" evidence="10"/>
<dbReference type="GO" id="GO:0004065">
    <property type="term" value="F:arylsulfatase activity"/>
    <property type="evidence" value="ECO:0007669"/>
    <property type="project" value="UniProtKB-EC"/>
</dbReference>
<dbReference type="Pfam" id="PF00884">
    <property type="entry name" value="Sulfatase"/>
    <property type="match status" value="1"/>
</dbReference>
<dbReference type="PANTHER" id="PTHR45953:SF1">
    <property type="entry name" value="IDURONATE 2-SULFATASE"/>
    <property type="match status" value="1"/>
</dbReference>
<evidence type="ECO:0000256" key="6">
    <source>
        <dbReference type="ARBA" id="ARBA00022837"/>
    </source>
</evidence>
<dbReference type="Gene3D" id="3.40.720.10">
    <property type="entry name" value="Alkaline Phosphatase, subunit A"/>
    <property type="match status" value="1"/>
</dbReference>
<protein>
    <submittedName>
        <fullName evidence="10">Arylsulfatase</fullName>
        <ecNumber evidence="10">3.1.6.1</ecNumber>
    </submittedName>
</protein>
<keyword evidence="6" id="KW-0106">Calcium</keyword>
<feature type="signal peptide" evidence="8">
    <location>
        <begin position="1"/>
        <end position="38"/>
    </location>
</feature>
<dbReference type="EMBL" id="CP036525">
    <property type="protein sequence ID" value="QDT04114.1"/>
    <property type="molecule type" value="Genomic_DNA"/>
</dbReference>
<comment type="cofactor">
    <cofactor evidence="1">
        <name>Ca(2+)</name>
        <dbReference type="ChEBI" id="CHEBI:29108"/>
    </cofactor>
</comment>
<dbReference type="SUPFAM" id="SSF53649">
    <property type="entry name" value="Alkaline phosphatase-like"/>
    <property type="match status" value="1"/>
</dbReference>
<evidence type="ECO:0000313" key="11">
    <source>
        <dbReference type="Proteomes" id="UP000318538"/>
    </source>
</evidence>
<dbReference type="AlphaFoldDB" id="A0A517NAF5"/>
<accession>A0A517NAF5</accession>
<evidence type="ECO:0000256" key="3">
    <source>
        <dbReference type="ARBA" id="ARBA00022723"/>
    </source>
</evidence>
<dbReference type="GO" id="GO:0046872">
    <property type="term" value="F:metal ion binding"/>
    <property type="evidence" value="ECO:0007669"/>
    <property type="project" value="UniProtKB-KW"/>
</dbReference>
<gene>
    <name evidence="10" type="ORF">K227x_25020</name>
</gene>